<dbReference type="Gene3D" id="1.20.1580.10">
    <property type="entry name" value="ABC transporter ATPase like domain"/>
    <property type="match status" value="2"/>
</dbReference>
<keyword evidence="9" id="KW-0862">Zinc</keyword>
<evidence type="ECO:0000256" key="14">
    <source>
        <dbReference type="ARBA" id="ARBA00038000"/>
    </source>
</evidence>
<organism evidence="18 19">
    <name type="scientific">Candidatus Nealsonbacteria bacterium CG11_big_fil_rev_8_21_14_0_20_35_11</name>
    <dbReference type="NCBI Taxonomy" id="1974713"/>
    <lineage>
        <taxon>Bacteria</taxon>
        <taxon>Candidatus Nealsoniibacteriota</taxon>
    </lineage>
</organism>
<accession>A0A2H0N068</accession>
<dbReference type="CDD" id="cd03271">
    <property type="entry name" value="ABC_UvrA_II"/>
    <property type="match status" value="1"/>
</dbReference>
<dbReference type="Pfam" id="PF17760">
    <property type="entry name" value="UvrA_inter"/>
    <property type="match status" value="1"/>
</dbReference>
<dbReference type="InterPro" id="IPR004602">
    <property type="entry name" value="UvrA"/>
</dbReference>
<reference evidence="18 19" key="1">
    <citation type="submission" date="2017-09" db="EMBL/GenBank/DDBJ databases">
        <title>Depth-based differentiation of microbial function through sediment-hosted aquifers and enrichment of novel symbionts in the deep terrestrial subsurface.</title>
        <authorList>
            <person name="Probst A.J."/>
            <person name="Ladd B."/>
            <person name="Jarett J.K."/>
            <person name="Geller-Mcgrath D.E."/>
            <person name="Sieber C.M."/>
            <person name="Emerson J.B."/>
            <person name="Anantharaman K."/>
            <person name="Thomas B.C."/>
            <person name="Malmstrom R."/>
            <person name="Stieglmeier M."/>
            <person name="Klingl A."/>
            <person name="Woyke T."/>
            <person name="Ryan C.M."/>
            <person name="Banfield J.F."/>
        </authorList>
    </citation>
    <scope>NUCLEOTIDE SEQUENCE [LARGE SCALE GENOMIC DNA]</scope>
    <source>
        <strain evidence="18">CG11_big_fil_rev_8_21_14_0_20_35_11</strain>
    </source>
</reference>
<evidence type="ECO:0000256" key="11">
    <source>
        <dbReference type="ARBA" id="ARBA00022881"/>
    </source>
</evidence>
<dbReference type="GO" id="GO:0008270">
    <property type="term" value="F:zinc ion binding"/>
    <property type="evidence" value="ECO:0007669"/>
    <property type="project" value="UniProtKB-KW"/>
</dbReference>
<keyword evidence="10" id="KW-0067">ATP-binding</keyword>
<keyword evidence="7" id="KW-0228">DNA excision</keyword>
<dbReference type="InterPro" id="IPR013815">
    <property type="entry name" value="ATP_grasp_subdomain_1"/>
</dbReference>
<proteinExistence type="inferred from homology"/>
<keyword evidence="4" id="KW-0677">Repeat</keyword>
<evidence type="ECO:0000313" key="18">
    <source>
        <dbReference type="EMBL" id="PIR02284.1"/>
    </source>
</evidence>
<comment type="caution">
    <text evidence="18">The sequence shown here is derived from an EMBL/GenBank/DDBJ whole genome shotgun (WGS) entry which is preliminary data.</text>
</comment>
<keyword evidence="3" id="KW-0479">Metal-binding</keyword>
<keyword evidence="5" id="KW-0547">Nucleotide-binding</keyword>
<keyword evidence="8" id="KW-0863">Zinc-finger</keyword>
<dbReference type="Gene3D" id="3.30.1490.20">
    <property type="entry name" value="ATP-grasp fold, A domain"/>
    <property type="match status" value="1"/>
</dbReference>
<dbReference type="InterPro" id="IPR041102">
    <property type="entry name" value="UvrA_inter"/>
</dbReference>
<evidence type="ECO:0000256" key="9">
    <source>
        <dbReference type="ARBA" id="ARBA00022833"/>
    </source>
</evidence>
<dbReference type="Pfam" id="PF17755">
    <property type="entry name" value="UvrA_DNA-bind"/>
    <property type="match status" value="1"/>
</dbReference>
<dbReference type="GO" id="GO:0016887">
    <property type="term" value="F:ATP hydrolysis activity"/>
    <property type="evidence" value="ECO:0007669"/>
    <property type="project" value="InterPro"/>
</dbReference>
<evidence type="ECO:0000256" key="10">
    <source>
        <dbReference type="ARBA" id="ARBA00022840"/>
    </source>
</evidence>
<dbReference type="PROSITE" id="PS00211">
    <property type="entry name" value="ABC_TRANSPORTER_1"/>
    <property type="match status" value="1"/>
</dbReference>
<keyword evidence="12" id="KW-0238">DNA-binding</keyword>
<evidence type="ECO:0000256" key="4">
    <source>
        <dbReference type="ARBA" id="ARBA00022737"/>
    </source>
</evidence>
<comment type="subcellular location">
    <subcellularLocation>
        <location evidence="1">Cytoplasm</location>
    </subcellularLocation>
</comment>
<dbReference type="GO" id="GO:0003677">
    <property type="term" value="F:DNA binding"/>
    <property type="evidence" value="ECO:0007669"/>
    <property type="project" value="UniProtKB-KW"/>
</dbReference>
<dbReference type="InterPro" id="IPR017871">
    <property type="entry name" value="ABC_transporter-like_CS"/>
</dbReference>
<keyword evidence="11" id="KW-0267">Excision nuclease</keyword>
<dbReference type="GO" id="GO:0009380">
    <property type="term" value="C:excinuclease repair complex"/>
    <property type="evidence" value="ECO:0007669"/>
    <property type="project" value="InterPro"/>
</dbReference>
<dbReference type="InterPro" id="IPR003439">
    <property type="entry name" value="ABC_transporter-like_ATP-bd"/>
</dbReference>
<dbReference type="GO" id="GO:0005737">
    <property type="term" value="C:cytoplasm"/>
    <property type="evidence" value="ECO:0007669"/>
    <property type="project" value="UniProtKB-SubCell"/>
</dbReference>
<dbReference type="GO" id="GO:0006289">
    <property type="term" value="P:nucleotide-excision repair"/>
    <property type="evidence" value="ECO:0007669"/>
    <property type="project" value="InterPro"/>
</dbReference>
<evidence type="ECO:0000256" key="3">
    <source>
        <dbReference type="ARBA" id="ARBA00022723"/>
    </source>
</evidence>
<feature type="domain" description="ABC transporter" evidence="17">
    <location>
        <begin position="622"/>
        <end position="945"/>
    </location>
</feature>
<keyword evidence="6" id="KW-0227">DNA damage</keyword>
<dbReference type="Proteomes" id="UP000231139">
    <property type="component" value="Unassembled WGS sequence"/>
</dbReference>
<dbReference type="Gene3D" id="1.10.8.280">
    <property type="entry name" value="ABC transporter ATPase domain-like"/>
    <property type="match status" value="1"/>
</dbReference>
<evidence type="ECO:0000256" key="15">
    <source>
        <dbReference type="ARBA" id="ARBA00039316"/>
    </source>
</evidence>
<dbReference type="InterPro" id="IPR027417">
    <property type="entry name" value="P-loop_NTPase"/>
</dbReference>
<dbReference type="GO" id="GO:0004518">
    <property type="term" value="F:nuclease activity"/>
    <property type="evidence" value="ECO:0007669"/>
    <property type="project" value="UniProtKB-KW"/>
</dbReference>
<dbReference type="GO" id="GO:0005524">
    <property type="term" value="F:ATP binding"/>
    <property type="evidence" value="ECO:0007669"/>
    <property type="project" value="UniProtKB-KW"/>
</dbReference>
<sequence length="949" mass="106519">MKNSIKIFGAKIHNLKNISVEIPKNKLVVICGVSGSGKSSLAFDTIYQEGQRRYLESLSSYARQFLGGLKKPKVDKIVNLSPTLAISQRTISSNPRSIVGTITEIYDYLRLLFARCGKPYCPNCNIPVSSQTPEEIAKRIFAYPEGSEILILGPAIVRKKGAHQGTIEEIYRMGYSQVRIDKILCSVLEARELNLDKNKEHSIEVVTGRIDLPRIIKRSFSSKTEREAQRRKIKLQRRFKKEQKIDCLDYIKKALKIGNGTLFASTVSGDLVFSELFACPKCGFSLPKIEPRLFSFNSPYGACPQCQGLGKKSEVEPNLILNYNLSLNEGAILIWDRLSRFSRRAIGVPWQKWHLEELSKKIGFSLGEPLKNLSSKTINTLLYGDSEFEGITHRLERTYLETESDYIRKEIARYMVEKSCPLCQGSRLKKEALAVKIKGKSIYELVSLTIKDLKDFLKNLESKTKSQQRKIIQPICKEIIRRLEFLEDVGVDYITLLREAGTLSVGENQRIRLACQLGSGLSGIIYILDEPTIGLHQRDIKRLVKSLKKLRDLQNTVIIVEHDLSVLNEADWIIEIGPRAGKKGGRVVFEGTFSSLKKASTLTAKYISGKLKVNSGFPKKIVEEAPLLEIFGASCFNLKNINLKIPLGCLVGVAGVSGSGKSTLIIETLSKALLKKFYQTKVFPGAYQKLSGAENLNRVILVDQSPIGRTPRSNPATYVGFFGEIREIFAKVSEARLRGYTASHFSFNTKAGRCSKCRGEGFRKIEMYFLPDIYVECEVCKGKRFAPEILDIAWHHKNIAEVLEMSVDEAVKFFYEIESVNNRLKVLKDIGLGYIQLGQAAPSLSGGEAQRIKLAKELSSKIREKTLYILDEPTVGLHFDDIRKLLIILRQLIAKGNSVIVIEHNPDVLRECDWLIELGPEGGDEGGRIVFEGIPESIKSASTWTSKFL</sequence>
<evidence type="ECO:0000256" key="2">
    <source>
        <dbReference type="ARBA" id="ARBA00022490"/>
    </source>
</evidence>
<evidence type="ECO:0000256" key="16">
    <source>
        <dbReference type="ARBA" id="ARBA00042156"/>
    </source>
</evidence>
<keyword evidence="2" id="KW-0963">Cytoplasm</keyword>
<evidence type="ECO:0000256" key="8">
    <source>
        <dbReference type="ARBA" id="ARBA00022771"/>
    </source>
</evidence>
<evidence type="ECO:0000259" key="17">
    <source>
        <dbReference type="PROSITE" id="PS50893"/>
    </source>
</evidence>
<keyword evidence="13" id="KW-0234">DNA repair</keyword>
<evidence type="ECO:0000256" key="5">
    <source>
        <dbReference type="ARBA" id="ARBA00022741"/>
    </source>
</evidence>
<evidence type="ECO:0000256" key="6">
    <source>
        <dbReference type="ARBA" id="ARBA00022763"/>
    </source>
</evidence>
<dbReference type="NCBIfam" id="NF001503">
    <property type="entry name" value="PRK00349.1"/>
    <property type="match status" value="1"/>
</dbReference>
<gene>
    <name evidence="18" type="ORF">COV62_01985</name>
</gene>
<evidence type="ECO:0000256" key="7">
    <source>
        <dbReference type="ARBA" id="ARBA00022769"/>
    </source>
</evidence>
<dbReference type="AlphaFoldDB" id="A0A2H0N068"/>
<dbReference type="SUPFAM" id="SSF52540">
    <property type="entry name" value="P-loop containing nucleoside triphosphate hydrolases"/>
    <property type="match status" value="2"/>
</dbReference>
<dbReference type="PROSITE" id="PS50893">
    <property type="entry name" value="ABC_TRANSPORTER_2"/>
    <property type="match status" value="1"/>
</dbReference>
<name>A0A2H0N068_9BACT</name>
<evidence type="ECO:0000313" key="19">
    <source>
        <dbReference type="Proteomes" id="UP000231139"/>
    </source>
</evidence>
<dbReference type="Gene3D" id="3.40.50.300">
    <property type="entry name" value="P-loop containing nucleotide triphosphate hydrolases"/>
    <property type="match status" value="2"/>
</dbReference>
<evidence type="ECO:0000256" key="13">
    <source>
        <dbReference type="ARBA" id="ARBA00023204"/>
    </source>
</evidence>
<dbReference type="PANTHER" id="PTHR43152:SF3">
    <property type="entry name" value="UVRABC SYSTEM PROTEIN A"/>
    <property type="match status" value="1"/>
</dbReference>
<dbReference type="NCBIfam" id="TIGR00630">
    <property type="entry name" value="uvra"/>
    <property type="match status" value="1"/>
</dbReference>
<evidence type="ECO:0000256" key="12">
    <source>
        <dbReference type="ARBA" id="ARBA00023125"/>
    </source>
</evidence>
<protein>
    <recommendedName>
        <fullName evidence="15">UvrABC system protein A</fullName>
    </recommendedName>
    <alternativeName>
        <fullName evidence="16">Excinuclease ABC subunit A</fullName>
    </alternativeName>
</protein>
<dbReference type="EMBL" id="PCWK01000045">
    <property type="protein sequence ID" value="PIR02284.1"/>
    <property type="molecule type" value="Genomic_DNA"/>
</dbReference>
<comment type="similarity">
    <text evidence="14">Belongs to the ABC transporter superfamily. UvrA family.</text>
</comment>
<evidence type="ECO:0000256" key="1">
    <source>
        <dbReference type="ARBA" id="ARBA00004496"/>
    </source>
</evidence>
<dbReference type="PANTHER" id="PTHR43152">
    <property type="entry name" value="UVRABC SYSTEM PROTEIN A"/>
    <property type="match status" value="1"/>
</dbReference>
<dbReference type="InterPro" id="IPR041552">
    <property type="entry name" value="UvrA_DNA-bd"/>
</dbReference>